<sequence>MIKIIILILMTFFLTCVNAKNYTNKTDYFIAKKLFNNKEYLKSEFILKNLISENEYNNKYVIKAKVLKVLIEYKKNEIESAYTTIKTIQKINDKSIYYKKILYLKAIIYYNSNNKNYIQKILKLNKNKNDQALKIKALLALQKIKNDEIYFNHIRNNIKIIKNEINQYRINICKFYIKKKAYISVIKRLESKDFDIKMKNADDYHTTYLILKSYNELLLDKISKKILNKIKKYDKIQKSSNLLYQ</sequence>
<evidence type="ECO:0000256" key="1">
    <source>
        <dbReference type="ARBA" id="ARBA00022729"/>
    </source>
</evidence>
<dbReference type="InterPro" id="IPR011990">
    <property type="entry name" value="TPR-like_helical_dom_sf"/>
</dbReference>
<evidence type="ECO:0000313" key="4">
    <source>
        <dbReference type="Proteomes" id="UP000509549"/>
    </source>
</evidence>
<feature type="domain" description="Outer membrane lipoprotein BamD-like" evidence="2">
    <location>
        <begin position="28"/>
        <end position="190"/>
    </location>
</feature>
<reference evidence="3 4" key="1">
    <citation type="submission" date="2020-04" db="EMBL/GenBank/DDBJ databases">
        <authorList>
            <person name="Graf S J."/>
        </authorList>
    </citation>
    <scope>NUCLEOTIDE SEQUENCE [LARGE SCALE GENOMIC DNA]</scope>
    <source>
        <strain evidence="3">1</strain>
    </source>
</reference>
<name>A0A6J5JWA9_9GAMM</name>
<dbReference type="Gene3D" id="1.25.40.10">
    <property type="entry name" value="Tetratricopeptide repeat domain"/>
    <property type="match status" value="1"/>
</dbReference>
<dbReference type="AlphaFoldDB" id="A0A6J5JWA9"/>
<protein>
    <submittedName>
        <fullName evidence="3">Outer membrane protein assembly factor BamD</fullName>
    </submittedName>
</protein>
<accession>A0A6J5JWA9</accession>
<organism evidence="3 4">
    <name type="scientific">Candidatus Azoamicus ciliaticola</name>
    <dbReference type="NCBI Taxonomy" id="2652803"/>
    <lineage>
        <taxon>Bacteria</taxon>
        <taxon>Pseudomonadati</taxon>
        <taxon>Pseudomonadota</taxon>
        <taxon>Gammaproteobacteria</taxon>
        <taxon>Candidatus Azoamicaceae</taxon>
        <taxon>Candidatus Azoamicus</taxon>
    </lineage>
</organism>
<dbReference type="Proteomes" id="UP000509549">
    <property type="component" value="Chromosome"/>
</dbReference>
<dbReference type="EMBL" id="LR794158">
    <property type="protein sequence ID" value="CAB3976304.1"/>
    <property type="molecule type" value="Genomic_DNA"/>
</dbReference>
<proteinExistence type="predicted"/>
<dbReference type="InterPro" id="IPR039565">
    <property type="entry name" value="BamD-like"/>
</dbReference>
<keyword evidence="1" id="KW-0732">Signal</keyword>
<dbReference type="KEGG" id="acil:ESZ_00084"/>
<evidence type="ECO:0000259" key="2">
    <source>
        <dbReference type="Pfam" id="PF13525"/>
    </source>
</evidence>
<gene>
    <name evidence="3" type="primary">bamD</name>
    <name evidence="3" type="ORF">ESZ_00084</name>
</gene>
<dbReference type="RefSeq" id="WP_176604837.1">
    <property type="nucleotide sequence ID" value="NZ_LR794158.1"/>
</dbReference>
<evidence type="ECO:0000313" key="3">
    <source>
        <dbReference type="EMBL" id="CAB3976304.1"/>
    </source>
</evidence>
<dbReference type="Pfam" id="PF13525">
    <property type="entry name" value="YfiO"/>
    <property type="match status" value="1"/>
</dbReference>
<keyword evidence="4" id="KW-1185">Reference proteome</keyword>